<evidence type="ECO:0000313" key="5">
    <source>
        <dbReference type="EMBL" id="JAT96984.1"/>
    </source>
</evidence>
<organism evidence="5">
    <name type="scientific">Amblyomma aureolatum</name>
    <dbReference type="NCBI Taxonomy" id="187763"/>
    <lineage>
        <taxon>Eukaryota</taxon>
        <taxon>Metazoa</taxon>
        <taxon>Ecdysozoa</taxon>
        <taxon>Arthropoda</taxon>
        <taxon>Chelicerata</taxon>
        <taxon>Arachnida</taxon>
        <taxon>Acari</taxon>
        <taxon>Parasitiformes</taxon>
        <taxon>Ixodida</taxon>
        <taxon>Ixodoidea</taxon>
        <taxon>Ixodidae</taxon>
        <taxon>Amblyomminae</taxon>
        <taxon>Amblyomma</taxon>
    </lineage>
</organism>
<feature type="domain" description="RRM" evidence="4">
    <location>
        <begin position="278"/>
        <end position="349"/>
    </location>
</feature>
<dbReference type="PANTHER" id="PTHR19965">
    <property type="entry name" value="RNA AND EXPORT FACTOR BINDING PROTEIN"/>
    <property type="match status" value="1"/>
</dbReference>
<dbReference type="SMART" id="SM00360">
    <property type="entry name" value="RRM"/>
    <property type="match status" value="1"/>
</dbReference>
<dbReference type="GO" id="GO:0006406">
    <property type="term" value="P:mRNA export from nucleus"/>
    <property type="evidence" value="ECO:0007669"/>
    <property type="project" value="TreeGrafter"/>
</dbReference>
<sequence length="357" mass="38670">MVSSRLANRLGVAGVAGSPRRRPVTDARQILNARRATAAPAASARRFGLATRGIIKTGRAANLRLSTLRSDFVTSVGGGGNGPLGNRIVPFGRRGLVTAAQTSPRFQARNLRQQAQRATVLVPVIPQGLGTGLLSQRRGLISGSRRLAAMQQIQAAQMDIDERIPQARNKRIQVNPNGISVTTANPFMSRRQGLLQGRRGESPMLDDDDDLERLTLDDVLGRPTVGAPAAARLYRANTAGLGRPQRASTSLSRIQHRLDGRGLDTPPRRSPSEPLQGVSVLVSNLHPQVTESDIRDLFQDIGPMHDARMVGVSTALATFHRHADAMKAYKTYHGRLLDGQPMNLTVLTLDQLQSNQR</sequence>
<proteinExistence type="evidence at transcript level"/>
<dbReference type="PROSITE" id="PS50102">
    <property type="entry name" value="RRM"/>
    <property type="match status" value="1"/>
</dbReference>
<reference evidence="5" key="1">
    <citation type="journal article" date="2017" name="Front. Cell. Infect. Microbiol.">
        <title>The Distinct Transcriptional Response of the Midgut of Amblyomma sculptum and Amblyomma aureolatum Ticks to Rickettsia rickettsii Correlates to Their Differences in Susceptibility to Infection.</title>
        <authorList>
            <person name="Martins L.A."/>
            <person name="Galletti M.F.B.M."/>
            <person name="Ribeiro J.M."/>
            <person name="Fujita A."/>
            <person name="Costa F.B."/>
            <person name="Labruna M.B."/>
            <person name="Daffre S."/>
            <person name="Fogaca A.C."/>
        </authorList>
    </citation>
    <scope>NUCLEOTIDE SEQUENCE</scope>
</reference>
<dbReference type="SUPFAM" id="SSF54928">
    <property type="entry name" value="RNA-binding domain, RBD"/>
    <property type="match status" value="1"/>
</dbReference>
<feature type="compositionally biased region" description="Basic and acidic residues" evidence="3">
    <location>
        <begin position="256"/>
        <end position="271"/>
    </location>
</feature>
<dbReference type="Gene3D" id="3.30.70.330">
    <property type="match status" value="1"/>
</dbReference>
<dbReference type="GO" id="GO:0005634">
    <property type="term" value="C:nucleus"/>
    <property type="evidence" value="ECO:0007669"/>
    <property type="project" value="TreeGrafter"/>
</dbReference>
<name>A0A1E1XCL3_9ACAR</name>
<dbReference type="Pfam" id="PF00076">
    <property type="entry name" value="RRM_1"/>
    <property type="match status" value="1"/>
</dbReference>
<dbReference type="GO" id="GO:0003729">
    <property type="term" value="F:mRNA binding"/>
    <property type="evidence" value="ECO:0007669"/>
    <property type="project" value="TreeGrafter"/>
</dbReference>
<protein>
    <submittedName>
        <fullName evidence="5">Putative dna polymerase delta</fullName>
    </submittedName>
</protein>
<evidence type="ECO:0000256" key="3">
    <source>
        <dbReference type="SAM" id="MobiDB-lite"/>
    </source>
</evidence>
<evidence type="ECO:0000259" key="4">
    <source>
        <dbReference type="PROSITE" id="PS50102"/>
    </source>
</evidence>
<keyword evidence="1 2" id="KW-0694">RNA-binding</keyword>
<evidence type="ECO:0000256" key="1">
    <source>
        <dbReference type="ARBA" id="ARBA00022884"/>
    </source>
</evidence>
<accession>A0A1E1XCL3</accession>
<dbReference type="PANTHER" id="PTHR19965:SF35">
    <property type="entry name" value="RNA ANNEALING PROTEIN YRA1"/>
    <property type="match status" value="1"/>
</dbReference>
<feature type="region of interest" description="Disordered" evidence="3">
    <location>
        <begin position="238"/>
        <end position="275"/>
    </location>
</feature>
<dbReference type="EMBL" id="GFAC01002204">
    <property type="protein sequence ID" value="JAT96984.1"/>
    <property type="molecule type" value="mRNA"/>
</dbReference>
<dbReference type="InterPro" id="IPR035979">
    <property type="entry name" value="RBD_domain_sf"/>
</dbReference>
<dbReference type="InterPro" id="IPR051229">
    <property type="entry name" value="ALYREF_mRNA_export"/>
</dbReference>
<dbReference type="InterPro" id="IPR000504">
    <property type="entry name" value="RRM_dom"/>
</dbReference>
<dbReference type="AlphaFoldDB" id="A0A1E1XCL3"/>
<dbReference type="InterPro" id="IPR012677">
    <property type="entry name" value="Nucleotide-bd_a/b_plait_sf"/>
</dbReference>
<evidence type="ECO:0000256" key="2">
    <source>
        <dbReference type="PROSITE-ProRule" id="PRU00176"/>
    </source>
</evidence>